<dbReference type="NCBIfam" id="NF004231">
    <property type="entry name" value="PRK05679.1"/>
    <property type="match status" value="1"/>
</dbReference>
<dbReference type="PANTHER" id="PTHR10851:SF0">
    <property type="entry name" value="PYRIDOXINE-5'-PHOSPHATE OXIDASE"/>
    <property type="match status" value="1"/>
</dbReference>
<dbReference type="Pfam" id="PF10590">
    <property type="entry name" value="PNP_phzG_C"/>
    <property type="match status" value="1"/>
</dbReference>
<dbReference type="InterPro" id="IPR019740">
    <property type="entry name" value="Pyridox_Oxase_CS"/>
</dbReference>
<dbReference type="NCBIfam" id="TIGR00558">
    <property type="entry name" value="pdxH"/>
    <property type="match status" value="1"/>
</dbReference>
<dbReference type="Gene3D" id="2.30.110.10">
    <property type="entry name" value="Electron Transport, Fmn-binding Protein, Chain A"/>
    <property type="match status" value="1"/>
</dbReference>
<keyword evidence="3" id="KW-0288">FMN</keyword>
<dbReference type="GO" id="GO:0008615">
    <property type="term" value="P:pyridoxine biosynthetic process"/>
    <property type="evidence" value="ECO:0007669"/>
    <property type="project" value="InterPro"/>
</dbReference>
<protein>
    <submittedName>
        <fullName evidence="7">Unannotated protein</fullName>
    </submittedName>
</protein>
<evidence type="ECO:0000256" key="4">
    <source>
        <dbReference type="ARBA" id="ARBA00023002"/>
    </source>
</evidence>
<dbReference type="Pfam" id="PF01243">
    <property type="entry name" value="PNPOx_N"/>
    <property type="match status" value="1"/>
</dbReference>
<evidence type="ECO:0000259" key="5">
    <source>
        <dbReference type="Pfam" id="PF01243"/>
    </source>
</evidence>
<evidence type="ECO:0000313" key="7">
    <source>
        <dbReference type="EMBL" id="CAB5060173.1"/>
    </source>
</evidence>
<dbReference type="PANTHER" id="PTHR10851">
    <property type="entry name" value="PYRIDOXINE-5-PHOSPHATE OXIDASE"/>
    <property type="match status" value="1"/>
</dbReference>
<dbReference type="PROSITE" id="PS01064">
    <property type="entry name" value="PYRIDOX_OXIDASE"/>
    <property type="match status" value="1"/>
</dbReference>
<name>A0A6J7U2F3_9ZZZZ</name>
<feature type="domain" description="Pyridoxine 5'-phosphate oxidase dimerisation C-terminal" evidence="6">
    <location>
        <begin position="211"/>
        <end position="252"/>
    </location>
</feature>
<dbReference type="GO" id="GO:0004733">
    <property type="term" value="F:pyridoxamine phosphate oxidase activity"/>
    <property type="evidence" value="ECO:0007669"/>
    <property type="project" value="InterPro"/>
</dbReference>
<evidence type="ECO:0000256" key="1">
    <source>
        <dbReference type="ARBA" id="ARBA00001917"/>
    </source>
</evidence>
<reference evidence="7" key="1">
    <citation type="submission" date="2020-05" db="EMBL/GenBank/DDBJ databases">
        <authorList>
            <person name="Chiriac C."/>
            <person name="Salcher M."/>
            <person name="Ghai R."/>
            <person name="Kavagutti S V."/>
        </authorList>
    </citation>
    <scope>NUCLEOTIDE SEQUENCE</scope>
</reference>
<dbReference type="EMBL" id="CAFBQS010000024">
    <property type="protein sequence ID" value="CAB5060173.1"/>
    <property type="molecule type" value="Genomic_DNA"/>
</dbReference>
<evidence type="ECO:0000256" key="3">
    <source>
        <dbReference type="ARBA" id="ARBA00022643"/>
    </source>
</evidence>
<sequence length="252" mass="28219">MSPCPLAYSAPLGQLFINSTGISRLAMRAATCSNRAMDRDEIRAMRRSYGELGLNESDANPNPITQFEIWLTAAAENPYVVEANAMVLGTISGDQPKARSVLLKEVSENGFVFYSNYESDKGKQISQNQNVSLTFPWFPMERQVIVLGTATKVSKAESADYFATRPWSSQIGAWASNQSEVIADRDSLQKNWDEIAAKYPEGSTVPLPPNWGGYCVVPHSIEFWQGRYSRLHDRLRYALDANKKWQLTRLAP</sequence>
<accession>A0A6J7U2F3</accession>
<dbReference type="SUPFAM" id="SSF50475">
    <property type="entry name" value="FMN-binding split barrel"/>
    <property type="match status" value="1"/>
</dbReference>
<dbReference type="PIRSF" id="PIRSF000190">
    <property type="entry name" value="Pyd_amn-ph_oxd"/>
    <property type="match status" value="1"/>
</dbReference>
<keyword evidence="2" id="KW-0285">Flavoprotein</keyword>
<evidence type="ECO:0000256" key="2">
    <source>
        <dbReference type="ARBA" id="ARBA00022630"/>
    </source>
</evidence>
<organism evidence="7">
    <name type="scientific">freshwater metagenome</name>
    <dbReference type="NCBI Taxonomy" id="449393"/>
    <lineage>
        <taxon>unclassified sequences</taxon>
        <taxon>metagenomes</taxon>
        <taxon>ecological metagenomes</taxon>
    </lineage>
</organism>
<dbReference type="InterPro" id="IPR000659">
    <property type="entry name" value="Pyridox_Oxase"/>
</dbReference>
<proteinExistence type="inferred from homology"/>
<dbReference type="InterPro" id="IPR011576">
    <property type="entry name" value="Pyridox_Oxase_N"/>
</dbReference>
<evidence type="ECO:0000259" key="6">
    <source>
        <dbReference type="Pfam" id="PF10590"/>
    </source>
</evidence>
<dbReference type="InterPro" id="IPR019576">
    <property type="entry name" value="Pyridoxamine_oxidase_dimer_C"/>
</dbReference>
<comment type="cofactor">
    <cofactor evidence="1">
        <name>FMN</name>
        <dbReference type="ChEBI" id="CHEBI:58210"/>
    </cofactor>
</comment>
<gene>
    <name evidence="7" type="ORF">UFOPK4366_00252</name>
</gene>
<keyword evidence="4" id="KW-0560">Oxidoreductase</keyword>
<feature type="domain" description="Pyridoxamine 5'-phosphate oxidase N-terminal" evidence="5">
    <location>
        <begin position="82"/>
        <end position="196"/>
    </location>
</feature>
<dbReference type="HAMAP" id="MF_01629">
    <property type="entry name" value="PdxH"/>
    <property type="match status" value="1"/>
</dbReference>
<dbReference type="InterPro" id="IPR012349">
    <property type="entry name" value="Split_barrel_FMN-bd"/>
</dbReference>
<dbReference type="GO" id="GO:0010181">
    <property type="term" value="F:FMN binding"/>
    <property type="evidence" value="ECO:0007669"/>
    <property type="project" value="InterPro"/>
</dbReference>
<dbReference type="AlphaFoldDB" id="A0A6J7U2F3"/>